<dbReference type="PANTHER" id="PTHR33375:SF1">
    <property type="entry name" value="CHROMOSOME-PARTITIONING PROTEIN PARB-RELATED"/>
    <property type="match status" value="1"/>
</dbReference>
<dbReference type="AlphaFoldDB" id="D4MLS1"/>
<evidence type="ECO:0000259" key="2">
    <source>
        <dbReference type="SMART" id="SM00470"/>
    </source>
</evidence>
<gene>
    <name evidence="3" type="ORF">ES1_17830</name>
</gene>
<reference evidence="3 4" key="1">
    <citation type="submission" date="2010-03" db="EMBL/GenBank/DDBJ databases">
        <title>The genome sequence of Eubacterium siraeum V10Sc8a.</title>
        <authorList>
            <consortium name="metaHIT consortium -- http://www.metahit.eu/"/>
            <person name="Pajon A."/>
            <person name="Turner K."/>
            <person name="Parkhill J."/>
            <person name="Duncan S."/>
            <person name="Flint H."/>
        </authorList>
    </citation>
    <scope>NUCLEOTIDE SEQUENCE [LARGE SCALE GENOMIC DNA]</scope>
    <source>
        <strain evidence="3 4">V10Sc8a</strain>
    </source>
</reference>
<dbReference type="Proteomes" id="UP000007050">
    <property type="component" value="Chromosome"/>
</dbReference>
<dbReference type="PATRIC" id="fig|717961.3.peg.1904"/>
<dbReference type="PANTHER" id="PTHR33375">
    <property type="entry name" value="CHROMOSOME-PARTITIONING PROTEIN PARB-RELATED"/>
    <property type="match status" value="1"/>
</dbReference>
<evidence type="ECO:0000313" key="4">
    <source>
        <dbReference type="Proteomes" id="UP000007050"/>
    </source>
</evidence>
<dbReference type="SUPFAM" id="SSF110849">
    <property type="entry name" value="ParB/Sulfiredoxin"/>
    <property type="match status" value="1"/>
</dbReference>
<dbReference type="InterPro" id="IPR003115">
    <property type="entry name" value="ParB_N"/>
</dbReference>
<dbReference type="InterPro" id="IPR004437">
    <property type="entry name" value="ParB/RepB/Spo0J"/>
</dbReference>
<dbReference type="Pfam" id="PF02195">
    <property type="entry name" value="ParB_N"/>
    <property type="match status" value="1"/>
</dbReference>
<dbReference type="NCBIfam" id="TIGR00180">
    <property type="entry name" value="parB_part"/>
    <property type="match status" value="1"/>
</dbReference>
<sequence length="337" mass="37606">MAFDFTNIKAKGKLNGGLSSFSSLPAEDDTVKITPIPIDMIDPYTESLHPFKSYTVDKIDELAESIKVNGLLQPIIVSRKSDGRYMIIAGHNRFRACQKNNMDTIDAVVRNELTATQRKLMMVDTNLEQRHKLTAKERALAYKIKQDCLKELGATNPTAVIAKENGESRKSVQRYIAISRLTPELLDMVDTDRIKLSVGVAVSSVDSETQNSLSEYLISEGEKATVDEKQAKEIQLEATVKSLSVDDIAEILEKKPQKEKKQSDIIKIHYADIADSVMGLPKEEIEPLVRWLLTNNQSQIADYCNDKGFVSVAETTADSDTESIDGILMDDNEEFDI</sequence>
<organism evidence="3 4">
    <name type="scientific">[Eubacterium] siraeum V10Sc8a</name>
    <dbReference type="NCBI Taxonomy" id="717961"/>
    <lineage>
        <taxon>Bacteria</taxon>
        <taxon>Bacillati</taxon>
        <taxon>Bacillota</taxon>
        <taxon>Clostridia</taxon>
        <taxon>Eubacteriales</taxon>
        <taxon>Oscillospiraceae</taxon>
        <taxon>Oscillospiraceae incertae sedis</taxon>
    </lineage>
</organism>
<evidence type="ECO:0000256" key="1">
    <source>
        <dbReference type="ARBA" id="ARBA00006295"/>
    </source>
</evidence>
<dbReference type="GO" id="GO:0005694">
    <property type="term" value="C:chromosome"/>
    <property type="evidence" value="ECO:0007669"/>
    <property type="project" value="TreeGrafter"/>
</dbReference>
<dbReference type="SMART" id="SM00470">
    <property type="entry name" value="ParB"/>
    <property type="match status" value="1"/>
</dbReference>
<feature type="domain" description="ParB-like N-terminal" evidence="2">
    <location>
        <begin position="34"/>
        <end position="127"/>
    </location>
</feature>
<dbReference type="Gene3D" id="1.10.10.2830">
    <property type="match status" value="1"/>
</dbReference>
<dbReference type="GO" id="GO:0007059">
    <property type="term" value="P:chromosome segregation"/>
    <property type="evidence" value="ECO:0007669"/>
    <property type="project" value="TreeGrafter"/>
</dbReference>
<accession>D4MLS1</accession>
<dbReference type="HOGENOM" id="CLU_823222_0_0_9"/>
<dbReference type="InterPro" id="IPR036086">
    <property type="entry name" value="ParB/Sulfiredoxin_sf"/>
</dbReference>
<proteinExistence type="inferred from homology"/>
<dbReference type="EMBL" id="FP929059">
    <property type="protein sequence ID" value="CBL34704.1"/>
    <property type="molecule type" value="Genomic_DNA"/>
</dbReference>
<comment type="similarity">
    <text evidence="1">Belongs to the ParB family.</text>
</comment>
<dbReference type="InterPro" id="IPR050336">
    <property type="entry name" value="Chromosome_partition/occlusion"/>
</dbReference>
<dbReference type="GO" id="GO:0003677">
    <property type="term" value="F:DNA binding"/>
    <property type="evidence" value="ECO:0007669"/>
    <property type="project" value="InterPro"/>
</dbReference>
<dbReference type="CDD" id="cd16408">
    <property type="entry name" value="ParB_N_like"/>
    <property type="match status" value="1"/>
</dbReference>
<protein>
    <submittedName>
        <fullName evidence="3">ParB-like partition proteins</fullName>
    </submittedName>
</protein>
<evidence type="ECO:0000313" key="3">
    <source>
        <dbReference type="EMBL" id="CBL34704.1"/>
    </source>
</evidence>
<name>D4MLS1_9FIRM</name>
<dbReference type="BioCyc" id="ESIR717961:G136L-1481-MONOMER"/>
<reference evidence="3 4" key="2">
    <citation type="submission" date="2010-03" db="EMBL/GenBank/DDBJ databases">
        <authorList>
            <person name="Pajon A."/>
        </authorList>
    </citation>
    <scope>NUCLEOTIDE SEQUENCE [LARGE SCALE GENOMIC DNA]</scope>
    <source>
        <strain evidence="3 4">V10Sc8a</strain>
    </source>
</reference>
<dbReference type="KEGG" id="esr:ES1_17830"/>
<dbReference type="SUPFAM" id="SSF109709">
    <property type="entry name" value="KorB DNA-binding domain-like"/>
    <property type="match status" value="1"/>
</dbReference>
<dbReference type="Gene3D" id="3.90.1530.30">
    <property type="match status" value="1"/>
</dbReference>